<feature type="transmembrane region" description="Helical" evidence="1">
    <location>
        <begin position="143"/>
        <end position="163"/>
    </location>
</feature>
<feature type="transmembrane region" description="Helical" evidence="1">
    <location>
        <begin position="396"/>
        <end position="416"/>
    </location>
</feature>
<feature type="transmembrane region" description="Helical" evidence="1">
    <location>
        <begin position="175"/>
        <end position="194"/>
    </location>
</feature>
<feature type="transmembrane region" description="Helical" evidence="1">
    <location>
        <begin position="428"/>
        <end position="450"/>
    </location>
</feature>
<dbReference type="AlphaFoldDB" id="A0A3N2D8F5"/>
<proteinExistence type="predicted"/>
<dbReference type="EMBL" id="RKHQ01000001">
    <property type="protein sequence ID" value="ROR96057.1"/>
    <property type="molecule type" value="Genomic_DNA"/>
</dbReference>
<dbReference type="Gene3D" id="3.10.20.90">
    <property type="entry name" value="Phosphatidylinositol 3-kinase Catalytic Subunit, Chain A, domain 1"/>
    <property type="match status" value="1"/>
</dbReference>
<feature type="transmembrane region" description="Helical" evidence="1">
    <location>
        <begin position="369"/>
        <end position="390"/>
    </location>
</feature>
<comment type="caution">
    <text evidence="3">The sequence shown here is derived from an EMBL/GenBank/DDBJ whole genome shotgun (WGS) entry which is preliminary data.</text>
</comment>
<gene>
    <name evidence="3" type="ORF">EDD28_0631</name>
</gene>
<evidence type="ECO:0000256" key="1">
    <source>
        <dbReference type="SAM" id="Phobius"/>
    </source>
</evidence>
<dbReference type="Pfam" id="PF19053">
    <property type="entry name" value="EccD"/>
    <property type="match status" value="1"/>
</dbReference>
<feature type="transmembrane region" description="Helical" evidence="1">
    <location>
        <begin position="119"/>
        <end position="137"/>
    </location>
</feature>
<keyword evidence="1" id="KW-1133">Transmembrane helix</keyword>
<feature type="transmembrane region" description="Helical" evidence="1">
    <location>
        <begin position="206"/>
        <end position="226"/>
    </location>
</feature>
<feature type="transmembrane region" description="Helical" evidence="1">
    <location>
        <begin position="259"/>
        <end position="281"/>
    </location>
</feature>
<keyword evidence="1" id="KW-0812">Transmembrane</keyword>
<dbReference type="Pfam" id="PF08817">
    <property type="entry name" value="YukD"/>
    <property type="match status" value="1"/>
</dbReference>
<dbReference type="InterPro" id="IPR024962">
    <property type="entry name" value="YukD-like"/>
</dbReference>
<feature type="transmembrane region" description="Helical" evidence="1">
    <location>
        <begin position="233"/>
        <end position="253"/>
    </location>
</feature>
<accession>A0A3N2D8F5</accession>
<name>A0A3N2D8F5_9MICO</name>
<evidence type="ECO:0000313" key="3">
    <source>
        <dbReference type="EMBL" id="ROR96057.1"/>
    </source>
</evidence>
<organism evidence="3 4">
    <name type="scientific">Salana multivorans</name>
    <dbReference type="NCBI Taxonomy" id="120377"/>
    <lineage>
        <taxon>Bacteria</taxon>
        <taxon>Bacillati</taxon>
        <taxon>Actinomycetota</taxon>
        <taxon>Actinomycetes</taxon>
        <taxon>Micrococcales</taxon>
        <taxon>Beutenbergiaceae</taxon>
        <taxon>Salana</taxon>
    </lineage>
</organism>
<keyword evidence="4" id="KW-1185">Reference proteome</keyword>
<protein>
    <submittedName>
        <fullName evidence="3">Type VII secretion system (Wss) protein YukD</fullName>
    </submittedName>
</protein>
<dbReference type="Proteomes" id="UP000275356">
    <property type="component" value="Unassembled WGS sequence"/>
</dbReference>
<evidence type="ECO:0000313" key="4">
    <source>
        <dbReference type="Proteomes" id="UP000275356"/>
    </source>
</evidence>
<feature type="domain" description="EccD-like transmembrane" evidence="2">
    <location>
        <begin position="118"/>
        <end position="443"/>
    </location>
</feature>
<sequence>MTSTNDLVRLTVVGGRRRLDLSVPSAVAVAELLPALARRLGLLDPALAHSELRPTTAGGLVLATDRSLGDQGVRDGDVLTLVVDADPGAVPRYDDIVEAVADVVESATPAWTPADGARTAVGAATALLVTGAGLVVLSDLGAAAAAAIVGSAALLALLAAVVLDRADAPRGAGAVIGVVGCFLAGLAGYLGLGGPTDLAPGSGSPAALGVGAGVAALAAGILAASVRTLRQAAAVPAVVALAAAVVAGAGTFGAAPTRIATVTAFALLGCAPLVLPWLALAATPIRVLSPREDAEILAEPPVIDPALVRLQLLQGHWLLVSLRIGAGIALLGLTPSVVGTGWPGVALALVVYLAVLLDVRDSASRADVATGVVVGVVGVLTTAVVVALVAPAWTAALMVTLLVAGVAVLVLALLRTERHVRLERVADVARGVLLAAVPLLGVVAAGGGGVL</sequence>
<feature type="transmembrane region" description="Helical" evidence="1">
    <location>
        <begin position="317"/>
        <end position="334"/>
    </location>
</feature>
<dbReference type="InterPro" id="IPR044049">
    <property type="entry name" value="EccD_transm"/>
</dbReference>
<evidence type="ECO:0000259" key="2">
    <source>
        <dbReference type="Pfam" id="PF19053"/>
    </source>
</evidence>
<feature type="transmembrane region" description="Helical" evidence="1">
    <location>
        <begin position="340"/>
        <end position="357"/>
    </location>
</feature>
<reference evidence="3 4" key="1">
    <citation type="submission" date="2018-11" db="EMBL/GenBank/DDBJ databases">
        <title>Sequencing the genomes of 1000 actinobacteria strains.</title>
        <authorList>
            <person name="Klenk H.-P."/>
        </authorList>
    </citation>
    <scope>NUCLEOTIDE SEQUENCE [LARGE SCALE GENOMIC DNA]</scope>
    <source>
        <strain evidence="3 4">DSM 13521</strain>
    </source>
</reference>
<keyword evidence="1" id="KW-0472">Membrane</keyword>